<evidence type="ECO:0000256" key="1">
    <source>
        <dbReference type="SAM" id="MobiDB-lite"/>
    </source>
</evidence>
<dbReference type="Pfam" id="PF14780">
    <property type="entry name" value="NEPRO_N"/>
    <property type="match status" value="1"/>
</dbReference>
<gene>
    <name evidence="3" type="ORF">HK097_006205</name>
</gene>
<dbReference type="AlphaFoldDB" id="A0AAD5S775"/>
<sequence>MPLPVHNTRHLRPPPSQPLLPRNSLPTQPDDSLPRLLFTARRAFCRKEFWSEVVALDRLRYKNTNQHRGSLHFRKLLEVKRLLKRLEENAPDAVIDELLDLMHPQRTKKLTGPWTFVPQQPQLCYCLGRLIGCYALLDQLTKSTTTAYTYFQSMTSQTLFMAFGLTTMSSLARLHFLTEKMMTELALCYDVLWKLKHVLPVSKEGMPSYAEDLPADLNLEYLRRVLGGMESNRVLADS</sequence>
<feature type="domain" description="Nucleolus and neural progenitor protein-like N-terminal" evidence="2">
    <location>
        <begin position="7"/>
        <end position="192"/>
    </location>
</feature>
<reference evidence="3" key="1">
    <citation type="submission" date="2020-05" db="EMBL/GenBank/DDBJ databases">
        <title>Phylogenomic resolution of chytrid fungi.</title>
        <authorList>
            <person name="Stajich J.E."/>
            <person name="Amses K."/>
            <person name="Simmons R."/>
            <person name="Seto K."/>
            <person name="Myers J."/>
            <person name="Bonds A."/>
            <person name="Quandt C.A."/>
            <person name="Barry K."/>
            <person name="Liu P."/>
            <person name="Grigoriev I."/>
            <person name="Longcore J.E."/>
            <person name="James T.Y."/>
        </authorList>
    </citation>
    <scope>NUCLEOTIDE SEQUENCE</scope>
    <source>
        <strain evidence="3">JEL0318</strain>
    </source>
</reference>
<organism evidence="3 4">
    <name type="scientific">Rhizophlyctis rosea</name>
    <dbReference type="NCBI Taxonomy" id="64517"/>
    <lineage>
        <taxon>Eukaryota</taxon>
        <taxon>Fungi</taxon>
        <taxon>Fungi incertae sedis</taxon>
        <taxon>Chytridiomycota</taxon>
        <taxon>Chytridiomycota incertae sedis</taxon>
        <taxon>Chytridiomycetes</taxon>
        <taxon>Rhizophlyctidales</taxon>
        <taxon>Rhizophlyctidaceae</taxon>
        <taxon>Rhizophlyctis</taxon>
    </lineage>
</organism>
<dbReference type="PANTHER" id="PTHR34786">
    <property type="entry name" value="OS09G0504900 PROTEIN"/>
    <property type="match status" value="1"/>
</dbReference>
<name>A0AAD5S775_9FUNG</name>
<dbReference type="InterPro" id="IPR027951">
    <property type="entry name" value="Nepro_N"/>
</dbReference>
<protein>
    <recommendedName>
        <fullName evidence="2">Nucleolus and neural progenitor protein-like N-terminal domain-containing protein</fullName>
    </recommendedName>
</protein>
<feature type="region of interest" description="Disordered" evidence="1">
    <location>
        <begin position="1"/>
        <end position="28"/>
    </location>
</feature>
<feature type="non-terminal residue" evidence="3">
    <location>
        <position position="238"/>
    </location>
</feature>
<evidence type="ECO:0000313" key="4">
    <source>
        <dbReference type="Proteomes" id="UP001212841"/>
    </source>
</evidence>
<dbReference type="PANTHER" id="PTHR34786:SF1">
    <property type="entry name" value="OS09G0504900 PROTEIN"/>
    <property type="match status" value="1"/>
</dbReference>
<dbReference type="Proteomes" id="UP001212841">
    <property type="component" value="Unassembled WGS sequence"/>
</dbReference>
<keyword evidence="4" id="KW-1185">Reference proteome</keyword>
<evidence type="ECO:0000259" key="2">
    <source>
        <dbReference type="Pfam" id="PF14780"/>
    </source>
</evidence>
<proteinExistence type="predicted"/>
<evidence type="ECO:0000313" key="3">
    <source>
        <dbReference type="EMBL" id="KAJ3027233.1"/>
    </source>
</evidence>
<accession>A0AAD5S775</accession>
<dbReference type="EMBL" id="JADGJD010002908">
    <property type="protein sequence ID" value="KAJ3027233.1"/>
    <property type="molecule type" value="Genomic_DNA"/>
</dbReference>
<comment type="caution">
    <text evidence="3">The sequence shown here is derived from an EMBL/GenBank/DDBJ whole genome shotgun (WGS) entry which is preliminary data.</text>
</comment>